<accession>A0ABW5AE04</accession>
<evidence type="ECO:0000313" key="2">
    <source>
        <dbReference type="EMBL" id="MFD2181094.1"/>
    </source>
</evidence>
<protein>
    <submittedName>
        <fullName evidence="2">Glycosyltransferase family 4 protein</fullName>
    </submittedName>
</protein>
<dbReference type="SUPFAM" id="SSF53756">
    <property type="entry name" value="UDP-Glycosyltransferase/glycogen phosphorylase"/>
    <property type="match status" value="1"/>
</dbReference>
<dbReference type="PANTHER" id="PTHR46401">
    <property type="entry name" value="GLYCOSYLTRANSFERASE WBBK-RELATED"/>
    <property type="match status" value="1"/>
</dbReference>
<dbReference type="CDD" id="cd03809">
    <property type="entry name" value="GT4_MtfB-like"/>
    <property type="match status" value="1"/>
</dbReference>
<name>A0ABW5AE04_9BRAD</name>
<dbReference type="Proteomes" id="UP001597314">
    <property type="component" value="Unassembled WGS sequence"/>
</dbReference>
<comment type="caution">
    <text evidence="2">The sequence shown here is derived from an EMBL/GenBank/DDBJ whole genome shotgun (WGS) entry which is preliminary data.</text>
</comment>
<gene>
    <name evidence="2" type="ORF">ACFSOX_02925</name>
</gene>
<sequence length="476" mass="52813">MTTDAQPRMLLDLSWTMRWAGPPVGILRVEQELARWAFAHVPTCTAVYFDPLTMRYRALDRATSDRFLAGDAVLDTIGLPDPARPGERKSDRVPAVLRPAMRWLLQSRHMLLHTLERRRLAAGDTAWAARIDRWQRAVMSRKYRGFMVKSDGSRRDFIPADGLRSEPVAFRPDDILIGAGSGWSYSNIGALRAQKQATPFRFALVCYDIIPIQFPQFYKPHDVAQFTRYFEQALPIADLVLVTSRCVEADVQAHCRARGLALGRTTVVPLGANVPVAAAAAAPPALPAGLEPGRFALFVSTIEPRKGHRVLYEAWLRLVAEGVPQAAGFKLVFVGRAGWMVDELVKALDTDPRLAGTLVRLQGIDDSTVRGLYATAAFCCYPSRYEGYGLPLVEAFQFGKAVLASTGGSLPEVAGEFSPCLDPEDVDAWSRALREWITDPAARAPYEERITTTFRHPTWDEAAALFFSRVRSLLPS</sequence>
<dbReference type="InterPro" id="IPR001296">
    <property type="entry name" value="Glyco_trans_1"/>
</dbReference>
<feature type="domain" description="Glycosyl transferase family 1" evidence="1">
    <location>
        <begin position="294"/>
        <end position="448"/>
    </location>
</feature>
<proteinExistence type="predicted"/>
<dbReference type="Pfam" id="PF00534">
    <property type="entry name" value="Glycos_transf_1"/>
    <property type="match status" value="1"/>
</dbReference>
<organism evidence="2 3">
    <name type="scientific">Rhodoplanes azumiensis</name>
    <dbReference type="NCBI Taxonomy" id="1897628"/>
    <lineage>
        <taxon>Bacteria</taxon>
        <taxon>Pseudomonadati</taxon>
        <taxon>Pseudomonadota</taxon>
        <taxon>Alphaproteobacteria</taxon>
        <taxon>Hyphomicrobiales</taxon>
        <taxon>Nitrobacteraceae</taxon>
        <taxon>Rhodoplanes</taxon>
    </lineage>
</organism>
<dbReference type="PANTHER" id="PTHR46401:SF9">
    <property type="entry name" value="MANNOSYLTRANSFERASE A"/>
    <property type="match status" value="1"/>
</dbReference>
<evidence type="ECO:0000259" key="1">
    <source>
        <dbReference type="Pfam" id="PF00534"/>
    </source>
</evidence>
<dbReference type="EMBL" id="JBHUIW010000002">
    <property type="protein sequence ID" value="MFD2181094.1"/>
    <property type="molecule type" value="Genomic_DNA"/>
</dbReference>
<keyword evidence="3" id="KW-1185">Reference proteome</keyword>
<dbReference type="Gene3D" id="3.40.50.2000">
    <property type="entry name" value="Glycogen Phosphorylase B"/>
    <property type="match status" value="1"/>
</dbReference>
<dbReference type="RefSeq" id="WP_378476288.1">
    <property type="nucleotide sequence ID" value="NZ_JBHUIW010000002.1"/>
</dbReference>
<reference evidence="3" key="1">
    <citation type="journal article" date="2019" name="Int. J. Syst. Evol. Microbiol.">
        <title>The Global Catalogue of Microorganisms (GCM) 10K type strain sequencing project: providing services to taxonomists for standard genome sequencing and annotation.</title>
        <authorList>
            <consortium name="The Broad Institute Genomics Platform"/>
            <consortium name="The Broad Institute Genome Sequencing Center for Infectious Disease"/>
            <person name="Wu L."/>
            <person name="Ma J."/>
        </authorList>
    </citation>
    <scope>NUCLEOTIDE SEQUENCE [LARGE SCALE GENOMIC DNA]</scope>
    <source>
        <strain evidence="3">CGMCC 1.6774</strain>
    </source>
</reference>
<evidence type="ECO:0000313" key="3">
    <source>
        <dbReference type="Proteomes" id="UP001597314"/>
    </source>
</evidence>